<evidence type="ECO:0000313" key="3">
    <source>
        <dbReference type="Proteomes" id="UP001558652"/>
    </source>
</evidence>
<dbReference type="Proteomes" id="UP001558652">
    <property type="component" value="Unassembled WGS sequence"/>
</dbReference>
<sequence>MEQPLSRCVGLEASAEVGTAALPSIPGSLGLGRLSQPPIPPSAEFRPGCCRQGPLCSRTTSYLPLNPQTPATSLARKNYQQKPNHTKRALQRLSGRPRASHEVSCLEPTCTPHSARRRGPRASPVYLGREGGGRHWALAPPLSRARGGGAVPPPLLYPAAIRHSHYLRYKAPLPPRGQASLAGYGVVEEDLI</sequence>
<dbReference type="EMBL" id="JBFDAA010000018">
    <property type="protein sequence ID" value="KAL1115938.1"/>
    <property type="molecule type" value="Genomic_DNA"/>
</dbReference>
<evidence type="ECO:0000256" key="1">
    <source>
        <dbReference type="SAM" id="MobiDB-lite"/>
    </source>
</evidence>
<keyword evidence="3" id="KW-1185">Reference proteome</keyword>
<name>A0ABD0YAA4_9HEMI</name>
<feature type="region of interest" description="Disordered" evidence="1">
    <location>
        <begin position="77"/>
        <end position="102"/>
    </location>
</feature>
<comment type="caution">
    <text evidence="2">The sequence shown here is derived from an EMBL/GenBank/DDBJ whole genome shotgun (WGS) entry which is preliminary data.</text>
</comment>
<dbReference type="AlphaFoldDB" id="A0ABD0YAA4"/>
<gene>
    <name evidence="2" type="ORF">AAG570_005433</name>
</gene>
<reference evidence="2 3" key="1">
    <citation type="submission" date="2024-07" db="EMBL/GenBank/DDBJ databases">
        <title>Chromosome-level genome assembly of the water stick insect Ranatra chinensis (Heteroptera: Nepidae).</title>
        <authorList>
            <person name="Liu X."/>
        </authorList>
    </citation>
    <scope>NUCLEOTIDE SEQUENCE [LARGE SCALE GENOMIC DNA]</scope>
    <source>
        <strain evidence="2">Cailab_2021Rc</strain>
        <tissue evidence="2">Muscle</tissue>
    </source>
</reference>
<proteinExistence type="predicted"/>
<evidence type="ECO:0000313" key="2">
    <source>
        <dbReference type="EMBL" id="KAL1115938.1"/>
    </source>
</evidence>
<accession>A0ABD0YAA4</accession>
<protein>
    <submittedName>
        <fullName evidence="2">Uncharacterized protein</fullName>
    </submittedName>
</protein>
<organism evidence="2 3">
    <name type="scientific">Ranatra chinensis</name>
    <dbReference type="NCBI Taxonomy" id="642074"/>
    <lineage>
        <taxon>Eukaryota</taxon>
        <taxon>Metazoa</taxon>
        <taxon>Ecdysozoa</taxon>
        <taxon>Arthropoda</taxon>
        <taxon>Hexapoda</taxon>
        <taxon>Insecta</taxon>
        <taxon>Pterygota</taxon>
        <taxon>Neoptera</taxon>
        <taxon>Paraneoptera</taxon>
        <taxon>Hemiptera</taxon>
        <taxon>Heteroptera</taxon>
        <taxon>Panheteroptera</taxon>
        <taxon>Nepomorpha</taxon>
        <taxon>Nepidae</taxon>
        <taxon>Ranatrinae</taxon>
        <taxon>Ranatra</taxon>
    </lineage>
</organism>